<dbReference type="AlphaFoldDB" id="A0A0A9AND3"/>
<protein>
    <submittedName>
        <fullName evidence="1">Uncharacterized protein</fullName>
    </submittedName>
</protein>
<organism evidence="1">
    <name type="scientific">Arundo donax</name>
    <name type="common">Giant reed</name>
    <name type="synonym">Donax arundinaceus</name>
    <dbReference type="NCBI Taxonomy" id="35708"/>
    <lineage>
        <taxon>Eukaryota</taxon>
        <taxon>Viridiplantae</taxon>
        <taxon>Streptophyta</taxon>
        <taxon>Embryophyta</taxon>
        <taxon>Tracheophyta</taxon>
        <taxon>Spermatophyta</taxon>
        <taxon>Magnoliopsida</taxon>
        <taxon>Liliopsida</taxon>
        <taxon>Poales</taxon>
        <taxon>Poaceae</taxon>
        <taxon>PACMAD clade</taxon>
        <taxon>Arundinoideae</taxon>
        <taxon>Arundineae</taxon>
        <taxon>Arundo</taxon>
    </lineage>
</organism>
<proteinExistence type="predicted"/>
<dbReference type="EMBL" id="GBRH01247445">
    <property type="protein sequence ID" value="JAD50450.1"/>
    <property type="molecule type" value="Transcribed_RNA"/>
</dbReference>
<sequence length="37" mass="3923">MLSSVNGRGCSENSSNSCQPIHCKIAVVKTLQNCLSI</sequence>
<evidence type="ECO:0000313" key="1">
    <source>
        <dbReference type="EMBL" id="JAD50450.1"/>
    </source>
</evidence>
<reference evidence="1" key="1">
    <citation type="submission" date="2014-09" db="EMBL/GenBank/DDBJ databases">
        <authorList>
            <person name="Magalhaes I.L.F."/>
            <person name="Oliveira U."/>
            <person name="Santos F.R."/>
            <person name="Vidigal T.H.D.A."/>
            <person name="Brescovit A.D."/>
            <person name="Santos A.J."/>
        </authorList>
    </citation>
    <scope>NUCLEOTIDE SEQUENCE</scope>
    <source>
        <tissue evidence="1">Shoot tissue taken approximately 20 cm above the soil surface</tissue>
    </source>
</reference>
<accession>A0A0A9AND3</accession>
<name>A0A0A9AND3_ARUDO</name>
<reference evidence="1" key="2">
    <citation type="journal article" date="2015" name="Data Brief">
        <title>Shoot transcriptome of the giant reed, Arundo donax.</title>
        <authorList>
            <person name="Barrero R.A."/>
            <person name="Guerrero F.D."/>
            <person name="Moolhuijzen P."/>
            <person name="Goolsby J.A."/>
            <person name="Tidwell J."/>
            <person name="Bellgard S.E."/>
            <person name="Bellgard M.I."/>
        </authorList>
    </citation>
    <scope>NUCLEOTIDE SEQUENCE</scope>
    <source>
        <tissue evidence="1">Shoot tissue taken approximately 20 cm above the soil surface</tissue>
    </source>
</reference>